<sequence>MDSYYISEDKSILQIDKIHSFISKAYWGEGRTLEEVKQTIHGSMCFGIYSQEHDQMGFARVVTDYIFFGYFMDVIIFEKYQGSGYGKILIEHMLDHPVIKKLKTVALKTKDAHSLYEKYGFNKIGDSPLWMSIDKQKLL</sequence>
<protein>
    <submittedName>
        <fullName evidence="2">GNAT family N-acetyltransferase</fullName>
    </submittedName>
</protein>
<dbReference type="Proteomes" id="UP001059209">
    <property type="component" value="Chromosome"/>
</dbReference>
<dbReference type="InterPro" id="IPR016181">
    <property type="entry name" value="Acyl_CoA_acyltransferase"/>
</dbReference>
<feature type="domain" description="N-acetyltransferase" evidence="1">
    <location>
        <begin position="1"/>
        <end position="139"/>
    </location>
</feature>
<dbReference type="CDD" id="cd04301">
    <property type="entry name" value="NAT_SF"/>
    <property type="match status" value="1"/>
</dbReference>
<dbReference type="EMBL" id="CP104205">
    <property type="protein sequence ID" value="UWX56320.1"/>
    <property type="molecule type" value="Genomic_DNA"/>
</dbReference>
<organism evidence="2 3">
    <name type="scientific">Maribacter litopenaei</name>
    <dbReference type="NCBI Taxonomy" id="2976127"/>
    <lineage>
        <taxon>Bacteria</taxon>
        <taxon>Pseudomonadati</taxon>
        <taxon>Bacteroidota</taxon>
        <taxon>Flavobacteriia</taxon>
        <taxon>Flavobacteriales</taxon>
        <taxon>Flavobacteriaceae</taxon>
        <taxon>Maribacter</taxon>
    </lineage>
</organism>
<dbReference type="PANTHER" id="PTHR43233">
    <property type="entry name" value="FAMILY N-ACETYLTRANSFERASE, PUTATIVE (AFU_ORTHOLOGUE AFUA_6G03350)-RELATED"/>
    <property type="match status" value="1"/>
</dbReference>
<evidence type="ECO:0000259" key="1">
    <source>
        <dbReference type="PROSITE" id="PS51186"/>
    </source>
</evidence>
<dbReference type="Pfam" id="PF13508">
    <property type="entry name" value="Acetyltransf_7"/>
    <property type="match status" value="1"/>
</dbReference>
<evidence type="ECO:0000313" key="2">
    <source>
        <dbReference type="EMBL" id="UWX56320.1"/>
    </source>
</evidence>
<name>A0ABY5YB76_9FLAO</name>
<proteinExistence type="predicted"/>
<dbReference type="InterPro" id="IPR053144">
    <property type="entry name" value="Acetyltransferase_Butenolide"/>
</dbReference>
<dbReference type="SUPFAM" id="SSF55729">
    <property type="entry name" value="Acyl-CoA N-acyltransferases (Nat)"/>
    <property type="match status" value="1"/>
</dbReference>
<dbReference type="RefSeq" id="WP_260574957.1">
    <property type="nucleotide sequence ID" value="NZ_CP104205.1"/>
</dbReference>
<keyword evidence="3" id="KW-1185">Reference proteome</keyword>
<reference evidence="2" key="1">
    <citation type="submission" date="2022-09" db="EMBL/GenBank/DDBJ databases">
        <title>Maribacter litopenaei sp. nov., isolated from the intestinal tract of the Pacific White Shrimp, Litopenaeus vannamei.</title>
        <authorList>
            <person name="Kim S.Y."/>
            <person name="Hwang C.Y."/>
        </authorList>
    </citation>
    <scope>NUCLEOTIDE SEQUENCE</scope>
    <source>
        <strain evidence="2">HL-LV01</strain>
    </source>
</reference>
<accession>A0ABY5YB76</accession>
<dbReference type="InterPro" id="IPR000182">
    <property type="entry name" value="GNAT_dom"/>
</dbReference>
<dbReference type="Gene3D" id="3.40.630.30">
    <property type="match status" value="1"/>
</dbReference>
<dbReference type="PROSITE" id="PS51186">
    <property type="entry name" value="GNAT"/>
    <property type="match status" value="1"/>
</dbReference>
<dbReference type="PANTHER" id="PTHR43233:SF1">
    <property type="entry name" value="FAMILY N-ACETYLTRANSFERASE, PUTATIVE (AFU_ORTHOLOGUE AFUA_6G03350)-RELATED"/>
    <property type="match status" value="1"/>
</dbReference>
<evidence type="ECO:0000313" key="3">
    <source>
        <dbReference type="Proteomes" id="UP001059209"/>
    </source>
</evidence>
<gene>
    <name evidence="2" type="ORF">NYZ99_09015</name>
</gene>